<dbReference type="OrthoDB" id="9802802at2"/>
<dbReference type="RefSeq" id="WP_099555399.1">
    <property type="nucleotide sequence ID" value="NZ_LT960614.1"/>
</dbReference>
<keyword evidence="1" id="KW-0805">Transcription regulation</keyword>
<dbReference type="AlphaFoldDB" id="A0A2C9D4W8"/>
<dbReference type="InterPro" id="IPR036271">
    <property type="entry name" value="Tet_transcr_reg_TetR-rel_C_sf"/>
</dbReference>
<evidence type="ECO:0000313" key="7">
    <source>
        <dbReference type="Proteomes" id="UP000223606"/>
    </source>
</evidence>
<dbReference type="PANTHER" id="PTHR30055">
    <property type="entry name" value="HTH-TYPE TRANSCRIPTIONAL REGULATOR RUTR"/>
    <property type="match status" value="1"/>
</dbReference>
<dbReference type="Proteomes" id="UP000223606">
    <property type="component" value="Chromosome 1"/>
</dbReference>
<dbReference type="GO" id="GO:0003700">
    <property type="term" value="F:DNA-binding transcription factor activity"/>
    <property type="evidence" value="ECO:0007669"/>
    <property type="project" value="TreeGrafter"/>
</dbReference>
<evidence type="ECO:0000313" key="6">
    <source>
        <dbReference type="EMBL" id="SON54811.1"/>
    </source>
</evidence>
<dbReference type="PANTHER" id="PTHR30055:SF151">
    <property type="entry name" value="TRANSCRIPTIONAL REGULATORY PROTEIN"/>
    <property type="match status" value="1"/>
</dbReference>
<dbReference type="PROSITE" id="PS50977">
    <property type="entry name" value="HTH_TETR_2"/>
    <property type="match status" value="1"/>
</dbReference>
<proteinExistence type="predicted"/>
<feature type="domain" description="HTH tetR-type" evidence="5">
    <location>
        <begin position="12"/>
        <end position="72"/>
    </location>
</feature>
<feature type="DNA-binding region" description="H-T-H motif" evidence="4">
    <location>
        <begin position="35"/>
        <end position="54"/>
    </location>
</feature>
<dbReference type="Gene3D" id="1.10.357.10">
    <property type="entry name" value="Tetracycline Repressor, domain 2"/>
    <property type="match status" value="1"/>
</dbReference>
<evidence type="ECO:0000256" key="3">
    <source>
        <dbReference type="ARBA" id="ARBA00023163"/>
    </source>
</evidence>
<evidence type="ECO:0000256" key="4">
    <source>
        <dbReference type="PROSITE-ProRule" id="PRU00335"/>
    </source>
</evidence>
<keyword evidence="2 4" id="KW-0238">DNA-binding</keyword>
<dbReference type="KEGG" id="hdi:HDIA_1270"/>
<dbReference type="Pfam" id="PF00440">
    <property type="entry name" value="TetR_N"/>
    <property type="match status" value="1"/>
</dbReference>
<dbReference type="Pfam" id="PF17935">
    <property type="entry name" value="TetR_C_27"/>
    <property type="match status" value="1"/>
</dbReference>
<accession>A0A2C9D4W8</accession>
<sequence length="202" mass="22495">MSRLMRMRSDPEETRANILETAEEHFRRIGYQKTTVADIASALKMSPANVYRFFPSKAAIVGAICQRVTGEIRSLALQIAKSEGTVSERIERFVVDLHVHNKTVLMNDQRLHDMVSVAMEENWESIEAHTEAIRQILADLVREGVESGEFAPCDPEFTGGLIKMSFVGFLHPILIEQCGGEDLVPAARGVARMVLNGLKARS</sequence>
<dbReference type="InterPro" id="IPR041478">
    <property type="entry name" value="TetR_C_27"/>
</dbReference>
<name>A0A2C9D4W8_9HYPH</name>
<keyword evidence="7" id="KW-1185">Reference proteome</keyword>
<evidence type="ECO:0000256" key="2">
    <source>
        <dbReference type="ARBA" id="ARBA00023125"/>
    </source>
</evidence>
<reference evidence="7" key="1">
    <citation type="submission" date="2017-09" db="EMBL/GenBank/DDBJ databases">
        <title>Genome sequence of Nannocystis excedens DSM 71.</title>
        <authorList>
            <person name="Blom J."/>
        </authorList>
    </citation>
    <scope>NUCLEOTIDE SEQUENCE [LARGE SCALE GENOMIC DNA]</scope>
    <source>
        <strain evidence="7">type strain: E19</strain>
    </source>
</reference>
<dbReference type="SUPFAM" id="SSF48498">
    <property type="entry name" value="Tetracyclin repressor-like, C-terminal domain"/>
    <property type="match status" value="1"/>
</dbReference>
<dbReference type="InterPro" id="IPR009057">
    <property type="entry name" value="Homeodomain-like_sf"/>
</dbReference>
<evidence type="ECO:0000256" key="1">
    <source>
        <dbReference type="ARBA" id="ARBA00023015"/>
    </source>
</evidence>
<keyword evidence="3" id="KW-0804">Transcription</keyword>
<evidence type="ECO:0000259" key="5">
    <source>
        <dbReference type="PROSITE" id="PS50977"/>
    </source>
</evidence>
<organism evidence="6 7">
    <name type="scientific">Hartmannibacter diazotrophicus</name>
    <dbReference type="NCBI Taxonomy" id="1482074"/>
    <lineage>
        <taxon>Bacteria</taxon>
        <taxon>Pseudomonadati</taxon>
        <taxon>Pseudomonadota</taxon>
        <taxon>Alphaproteobacteria</taxon>
        <taxon>Hyphomicrobiales</taxon>
        <taxon>Pleomorphomonadaceae</taxon>
        <taxon>Hartmannibacter</taxon>
    </lineage>
</organism>
<dbReference type="GO" id="GO:0000976">
    <property type="term" value="F:transcription cis-regulatory region binding"/>
    <property type="evidence" value="ECO:0007669"/>
    <property type="project" value="TreeGrafter"/>
</dbReference>
<gene>
    <name evidence="6" type="primary">ttgR_2</name>
    <name evidence="6" type="ORF">HDIA_1270</name>
</gene>
<dbReference type="InterPro" id="IPR050109">
    <property type="entry name" value="HTH-type_TetR-like_transc_reg"/>
</dbReference>
<dbReference type="SUPFAM" id="SSF46689">
    <property type="entry name" value="Homeodomain-like"/>
    <property type="match status" value="1"/>
</dbReference>
<dbReference type="EMBL" id="LT960614">
    <property type="protein sequence ID" value="SON54811.1"/>
    <property type="molecule type" value="Genomic_DNA"/>
</dbReference>
<dbReference type="InterPro" id="IPR001647">
    <property type="entry name" value="HTH_TetR"/>
</dbReference>
<protein>
    <submittedName>
        <fullName evidence="6">Toluene efflux pump ttgABC operon repressor</fullName>
    </submittedName>
</protein>